<reference evidence="1 2" key="1">
    <citation type="submission" date="2015-11" db="EMBL/GenBank/DDBJ databases">
        <title>Butyribacter intestini gen. nov., sp. nov., a butyric acid-producing bacterium of the family Lachnospiraceae isolated from the human faeces.</title>
        <authorList>
            <person name="Zou Y."/>
            <person name="Xue W."/>
            <person name="Luo G."/>
            <person name="Lv M."/>
        </authorList>
    </citation>
    <scope>NUCLEOTIDE SEQUENCE [LARGE SCALE GENOMIC DNA]</scope>
    <source>
        <strain evidence="1 2">ACET-33324</strain>
    </source>
</reference>
<accession>A0A0V8QHK6</accession>
<protein>
    <submittedName>
        <fullName evidence="1">Uncharacterized protein</fullName>
    </submittedName>
</protein>
<proteinExistence type="predicted"/>
<dbReference type="Proteomes" id="UP000054874">
    <property type="component" value="Unassembled WGS sequence"/>
</dbReference>
<gene>
    <name evidence="1" type="ORF">ASU35_07110</name>
</gene>
<comment type="caution">
    <text evidence="1">The sequence shown here is derived from an EMBL/GenBank/DDBJ whole genome shotgun (WGS) entry which is preliminary data.</text>
</comment>
<evidence type="ECO:0000313" key="1">
    <source>
        <dbReference type="EMBL" id="KSV60039.1"/>
    </source>
</evidence>
<organism evidence="1 2">
    <name type="scientific">Acetivibrio ethanolgignens</name>
    <dbReference type="NCBI Taxonomy" id="290052"/>
    <lineage>
        <taxon>Bacteria</taxon>
        <taxon>Bacillati</taxon>
        <taxon>Bacillota</taxon>
        <taxon>Clostridia</taxon>
        <taxon>Eubacteriales</taxon>
        <taxon>Oscillospiraceae</taxon>
        <taxon>Acetivibrio</taxon>
    </lineage>
</organism>
<dbReference type="AlphaFoldDB" id="A0A0V8QHK6"/>
<dbReference type="RefSeq" id="WP_058351770.1">
    <property type="nucleotide sequence ID" value="NZ_CABMMD010000057.1"/>
</dbReference>
<keyword evidence="2" id="KW-1185">Reference proteome</keyword>
<name>A0A0V8QHK6_9FIRM</name>
<dbReference type="STRING" id="290052.ASU35_07110"/>
<dbReference type="EMBL" id="LNAM01000057">
    <property type="protein sequence ID" value="KSV60039.1"/>
    <property type="molecule type" value="Genomic_DNA"/>
</dbReference>
<sequence>MNDTNFSLLNQQEIDTLVDFLSKSREEFDSDVLNQDSIDKLIRIIRHDDLSTVRLDELDSIHIKLNILKDLGIRDDSSQLCELSFHLDPETQFVILTATNRDNGKSYTITPSSLNRLEALDGISSWGYSIPPISFNKIARIFQCKYSRQTYEDICALFALKNYGSRNQQLPSLYYPTTQQLLASLL</sequence>
<evidence type="ECO:0000313" key="2">
    <source>
        <dbReference type="Proteomes" id="UP000054874"/>
    </source>
</evidence>
<dbReference type="OrthoDB" id="2086229at2"/>